<dbReference type="PANTHER" id="PTHR13865">
    <property type="entry name" value="TIGHT JUNCTION PROTEIN"/>
    <property type="match status" value="1"/>
</dbReference>
<organism evidence="5 6">
    <name type="scientific">Opisthorchis felineus</name>
    <dbReference type="NCBI Taxonomy" id="147828"/>
    <lineage>
        <taxon>Eukaryota</taxon>
        <taxon>Metazoa</taxon>
        <taxon>Spiralia</taxon>
        <taxon>Lophotrochozoa</taxon>
        <taxon>Platyhelminthes</taxon>
        <taxon>Trematoda</taxon>
        <taxon>Digenea</taxon>
        <taxon>Opisthorchiida</taxon>
        <taxon>Opisthorchiata</taxon>
        <taxon>Opisthorchiidae</taxon>
        <taxon>Opisthorchis</taxon>
    </lineage>
</organism>
<keyword evidence="6" id="KW-1185">Reference proteome</keyword>
<dbReference type="GO" id="GO:0098609">
    <property type="term" value="P:cell-cell adhesion"/>
    <property type="evidence" value="ECO:0007669"/>
    <property type="project" value="TreeGrafter"/>
</dbReference>
<dbReference type="GO" id="GO:0005886">
    <property type="term" value="C:plasma membrane"/>
    <property type="evidence" value="ECO:0007669"/>
    <property type="project" value="TreeGrafter"/>
</dbReference>
<dbReference type="PANTHER" id="PTHR13865:SF28">
    <property type="entry name" value="POLYCHAETOID, ISOFORM O"/>
    <property type="match status" value="1"/>
</dbReference>
<sequence>MTYRENAYGTGSALSCIDFVSLLTRNKNGELGLAISSVRNLDGSTGVIVSEILDETTSTNQLNVGDQITSVNGISLRNKPYRFCVQVLRESGNVIQLIIHRCNVAASYNIKPQVHNGGGFGEPQKLQKQQSSVELYRTDFEPRQLPVAHSQSCSNLQPLENRKPTSLTTVHLDKRENDESLGVELISRIFVNSVDEGGLGDKCGLRNGDRLISLNGVNTAHLSLVDTANILRRQETLLEVARGRQAGRLSRSGLADSNISMTAYPKHQPGVVKNRKYIGSPRKNQQFSEHRNLADSPKEDIRFSSLHDLQSRNKPMCQKCSETRSLQGVFQPHSLSHSDSECQLMYRRGSMKHQEAYHKHKHKYFKDPCRSYTKERSWTASPGTVGESSDGLASSETMTADEQRPAVRKFQEEAVKLKSQSDVRQVLFHMDPQSGTGLALVGGNRTGVFVATVQPDSAADQSGIGEGDRIRAINELELDGWTKEEVALALIADDGPIVLSLKHDPAAYCEVQQSNQSMDFFSVRAHFNLKMDGCTQKNSEGLTELAITEGDVFQVLDTFPGGVFGNWQAYKIYPSVSVTGVIPNMQRAKGLLEVQTAKSSVRAPTPYEKVILIDSYPLPRPVVIYGPLSFLARQRLQGLTDSMESEEKETSTRFEVPPVNAHIGQTGPEGYSTGLIRLSAVKMIMENGAHCLLDINISAIQRLNFLGIPPIVILISPSSKKQLTMVLQHYWEIDKCSAALQYSDLSVKKRGDVVLLSERLWAEVLALKQYRAHLISDSVPVNTENVRGLYFSEVDWIRNLVSVVQHQQNGPVWIGEDAQFTGEILQLCANVFSEDAEVVQAEEVRNLKFTRQNGANVDRQVCARGLKEEFRPSLKPSTTRNRLQYKRAASYQATAKATQTEECSPRKASHSNVYKEFSPVEVLSVHGSNSPSYVENYNGLMEQISNETHRWFNTSNGDPFDSDLTMDWETSQSHLAENTRNSLPFLVPTLMERLCPSVGTSNKEFERLSIATTFPTPHVNREELHSRRKLLLDAASQNEDFSSKTPRGKIDPSTAGIDGISHTNQVLEGRQASPGGASSGMDSRSIISSLPLNTTENILAECAGEFGYKGGALELPEYQVRLHIPKGALPVQCERQRIFLRIYNSHPDCTLGSARATEERSPRLISPVVMCGPHGLHFRTPVELTVPRYHFDDDNNEKNNENWKITLLHTSAHSTSADEESVRQEVRLRQSSANWHEIPVVGELKTSRIRPTGKINGDSDVLGITSLVQDSKIAILIDHF</sequence>
<dbReference type="Proteomes" id="UP000308267">
    <property type="component" value="Unassembled WGS sequence"/>
</dbReference>
<reference evidence="5 6" key="1">
    <citation type="journal article" date="2019" name="BMC Genomics">
        <title>New insights from Opisthorchis felineus genome: update on genomics of the epidemiologically important liver flukes.</title>
        <authorList>
            <person name="Ershov N.I."/>
            <person name="Mordvinov V.A."/>
            <person name="Prokhortchouk E.B."/>
            <person name="Pakharukova M.Y."/>
            <person name="Gunbin K.V."/>
            <person name="Ustyantsev K."/>
            <person name="Genaev M.A."/>
            <person name="Blinov A.G."/>
            <person name="Mazur A."/>
            <person name="Boulygina E."/>
            <person name="Tsygankova S."/>
            <person name="Khrameeva E."/>
            <person name="Chekanov N."/>
            <person name="Fan G."/>
            <person name="Xiao A."/>
            <person name="Zhang H."/>
            <person name="Xu X."/>
            <person name="Yang H."/>
            <person name="Solovyev V."/>
            <person name="Lee S.M."/>
            <person name="Liu X."/>
            <person name="Afonnikov D.A."/>
            <person name="Skryabin K.G."/>
        </authorList>
    </citation>
    <scope>NUCLEOTIDE SEQUENCE [LARGE SCALE GENOMIC DNA]</scope>
    <source>
        <strain evidence="5">AK-0245</strain>
        <tissue evidence="5">Whole organism</tissue>
    </source>
</reference>
<dbReference type="InterPro" id="IPR036034">
    <property type="entry name" value="PDZ_sf"/>
</dbReference>
<dbReference type="GO" id="GO:0045216">
    <property type="term" value="P:cell-cell junction organization"/>
    <property type="evidence" value="ECO:0007669"/>
    <property type="project" value="TreeGrafter"/>
</dbReference>
<protein>
    <recommendedName>
        <fullName evidence="7">PDZ domain-containing protein</fullName>
    </recommendedName>
</protein>
<dbReference type="SMART" id="SM00228">
    <property type="entry name" value="PDZ"/>
    <property type="match status" value="3"/>
</dbReference>
<comment type="caution">
    <text evidence="5">The sequence shown here is derived from an EMBL/GenBank/DDBJ whole genome shotgun (WGS) entry which is preliminary data.</text>
</comment>
<feature type="region of interest" description="Disordered" evidence="1">
    <location>
        <begin position="376"/>
        <end position="405"/>
    </location>
</feature>
<dbReference type="InterPro" id="IPR008144">
    <property type="entry name" value="Guanylate_kin-like_dom"/>
</dbReference>
<dbReference type="PROSITE" id="PS50106">
    <property type="entry name" value="PDZ"/>
    <property type="match status" value="3"/>
</dbReference>
<dbReference type="InterPro" id="IPR000906">
    <property type="entry name" value="ZU5_dom"/>
</dbReference>
<feature type="compositionally biased region" description="Polar residues" evidence="1">
    <location>
        <begin position="391"/>
        <end position="400"/>
    </location>
</feature>
<gene>
    <name evidence="5" type="ORF">CRM22_004748</name>
</gene>
<evidence type="ECO:0000313" key="6">
    <source>
        <dbReference type="Proteomes" id="UP000308267"/>
    </source>
</evidence>
<dbReference type="GO" id="GO:0050839">
    <property type="term" value="F:cell adhesion molecule binding"/>
    <property type="evidence" value="ECO:0007669"/>
    <property type="project" value="TreeGrafter"/>
</dbReference>
<dbReference type="PROSITE" id="PS51145">
    <property type="entry name" value="ZU5"/>
    <property type="match status" value="1"/>
</dbReference>
<dbReference type="InterPro" id="IPR001478">
    <property type="entry name" value="PDZ"/>
</dbReference>
<dbReference type="SMART" id="SM00218">
    <property type="entry name" value="ZU5"/>
    <property type="match status" value="1"/>
</dbReference>
<dbReference type="Pfam" id="PF00595">
    <property type="entry name" value="PDZ"/>
    <property type="match status" value="2"/>
</dbReference>
<feature type="domain" description="Guanylate kinase-like" evidence="2">
    <location>
        <begin position="677"/>
        <end position="805"/>
    </location>
</feature>
<dbReference type="Gene3D" id="2.60.220.30">
    <property type="match status" value="1"/>
</dbReference>
<dbReference type="Pfam" id="PF17820">
    <property type="entry name" value="PDZ_6"/>
    <property type="match status" value="1"/>
</dbReference>
<name>A0A4S2LVN1_OPIFE</name>
<dbReference type="InterPro" id="IPR027417">
    <property type="entry name" value="P-loop_NTPase"/>
</dbReference>
<dbReference type="OrthoDB" id="418634at2759"/>
<evidence type="ECO:0000259" key="2">
    <source>
        <dbReference type="PROSITE" id="PS50052"/>
    </source>
</evidence>
<dbReference type="Gene3D" id="3.40.50.300">
    <property type="entry name" value="P-loop containing nucleotide triphosphate hydrolases"/>
    <property type="match status" value="1"/>
</dbReference>
<dbReference type="GO" id="GO:0150105">
    <property type="term" value="P:protein localization to cell-cell junction"/>
    <property type="evidence" value="ECO:0007669"/>
    <property type="project" value="TreeGrafter"/>
</dbReference>
<feature type="domain" description="PDZ" evidence="3">
    <location>
        <begin position="425"/>
        <end position="505"/>
    </location>
</feature>
<feature type="region of interest" description="Disordered" evidence="1">
    <location>
        <begin position="274"/>
        <end position="298"/>
    </location>
</feature>
<dbReference type="STRING" id="147828.A0A4S2LVN1"/>
<dbReference type="EMBL" id="SJOL01006412">
    <property type="protein sequence ID" value="TGZ67506.1"/>
    <property type="molecule type" value="Genomic_DNA"/>
</dbReference>
<feature type="domain" description="PDZ" evidence="3">
    <location>
        <begin position="20"/>
        <end position="103"/>
    </location>
</feature>
<feature type="compositionally biased region" description="Basic and acidic residues" evidence="1">
    <location>
        <begin position="288"/>
        <end position="298"/>
    </location>
</feature>
<dbReference type="CDD" id="cd00136">
    <property type="entry name" value="PDZ_canonical"/>
    <property type="match status" value="2"/>
</dbReference>
<evidence type="ECO:0000256" key="1">
    <source>
        <dbReference type="SAM" id="MobiDB-lite"/>
    </source>
</evidence>
<dbReference type="SUPFAM" id="SSF50156">
    <property type="entry name" value="PDZ domain-like"/>
    <property type="match status" value="3"/>
</dbReference>
<dbReference type="Gene3D" id="2.30.42.10">
    <property type="match status" value="3"/>
</dbReference>
<dbReference type="PROSITE" id="PS51257">
    <property type="entry name" value="PROKAR_LIPOPROTEIN"/>
    <property type="match status" value="1"/>
</dbReference>
<evidence type="ECO:0000259" key="3">
    <source>
        <dbReference type="PROSITE" id="PS50106"/>
    </source>
</evidence>
<dbReference type="Gene3D" id="2.30.30.40">
    <property type="entry name" value="SH3 Domains"/>
    <property type="match status" value="1"/>
</dbReference>
<dbReference type="Pfam" id="PF00791">
    <property type="entry name" value="ZU5"/>
    <property type="match status" value="1"/>
</dbReference>
<dbReference type="AlphaFoldDB" id="A0A4S2LVN1"/>
<evidence type="ECO:0000259" key="4">
    <source>
        <dbReference type="PROSITE" id="PS51145"/>
    </source>
</evidence>
<dbReference type="InterPro" id="IPR041489">
    <property type="entry name" value="PDZ_6"/>
</dbReference>
<evidence type="ECO:0008006" key="7">
    <source>
        <dbReference type="Google" id="ProtNLM"/>
    </source>
</evidence>
<dbReference type="PROSITE" id="PS50052">
    <property type="entry name" value="GUANYLATE_KINASE_2"/>
    <property type="match status" value="1"/>
</dbReference>
<dbReference type="GO" id="GO:0005923">
    <property type="term" value="C:bicellular tight junction"/>
    <property type="evidence" value="ECO:0007669"/>
    <property type="project" value="TreeGrafter"/>
</dbReference>
<proteinExistence type="predicted"/>
<evidence type="ECO:0000313" key="5">
    <source>
        <dbReference type="EMBL" id="TGZ67506.1"/>
    </source>
</evidence>
<feature type="domain" description="PDZ" evidence="3">
    <location>
        <begin position="169"/>
        <end position="246"/>
    </location>
</feature>
<accession>A0A4S2LVN1</accession>
<feature type="domain" description="ZU5" evidence="4">
    <location>
        <begin position="1100"/>
        <end position="1219"/>
    </location>
</feature>